<proteinExistence type="inferred from homology"/>
<accession>A0ABW1XJB6</accession>
<organism evidence="5 6">
    <name type="scientific">Pseudobowmanella zhangzhouensis</name>
    <dbReference type="NCBI Taxonomy" id="1537679"/>
    <lineage>
        <taxon>Bacteria</taxon>
        <taxon>Pseudomonadati</taxon>
        <taxon>Pseudomonadota</taxon>
        <taxon>Gammaproteobacteria</taxon>
        <taxon>Alteromonadales</taxon>
        <taxon>Alteromonadaceae</taxon>
    </lineage>
</organism>
<dbReference type="Proteomes" id="UP001596364">
    <property type="component" value="Unassembled WGS sequence"/>
</dbReference>
<dbReference type="PANTHER" id="PTHR30035:SF3">
    <property type="entry name" value="INTERMEMBRANE PHOSPHOLIPID TRANSPORT SYSTEM LIPOPROTEIN MLAA"/>
    <property type="match status" value="1"/>
</dbReference>
<evidence type="ECO:0000256" key="1">
    <source>
        <dbReference type="ARBA" id="ARBA00010634"/>
    </source>
</evidence>
<evidence type="ECO:0000256" key="3">
    <source>
        <dbReference type="SAM" id="MobiDB-lite"/>
    </source>
</evidence>
<keyword evidence="5" id="KW-0449">Lipoprotein</keyword>
<feature type="signal peptide" evidence="4">
    <location>
        <begin position="1"/>
        <end position="25"/>
    </location>
</feature>
<evidence type="ECO:0000313" key="6">
    <source>
        <dbReference type="Proteomes" id="UP001596364"/>
    </source>
</evidence>
<protein>
    <submittedName>
        <fullName evidence="5">VacJ family lipoprotein</fullName>
    </submittedName>
</protein>
<sequence length="271" mass="29829">MRLTIASLLLSLTLLGACSQTPRPADTDATAPVTVSTQQGTVTVQPTVVGYQIDEADDPLESINRPIFAFNHVLYRYLLNPIGRGYQAIMPDPAKQGVSNFFANLREPLNLVNNFAQGDGSGGFTNLGRFLINTTIGLAGLFDPATAWFDLPADKASLNETLRHYDVGRGAFVVIPILGQSDLRNGASSFTESMFHPVHYTFEDPTDDQLLGFKALHDFSPRVKTYDELYDQAEDPYVFFRNLYLQGQMRDDAAQQPAEDEVNKDATDGGQ</sequence>
<dbReference type="RefSeq" id="WP_131258969.1">
    <property type="nucleotide sequence ID" value="NZ_JBHSUS010000001.1"/>
</dbReference>
<feature type="chain" id="PRO_5046832556" evidence="4">
    <location>
        <begin position="26"/>
        <end position="271"/>
    </location>
</feature>
<dbReference type="InterPro" id="IPR007428">
    <property type="entry name" value="MlaA"/>
</dbReference>
<comment type="caution">
    <text evidence="5">The sequence shown here is derived from an EMBL/GenBank/DDBJ whole genome shotgun (WGS) entry which is preliminary data.</text>
</comment>
<gene>
    <name evidence="5" type="ORF">ACFP85_01740</name>
</gene>
<evidence type="ECO:0000256" key="4">
    <source>
        <dbReference type="SAM" id="SignalP"/>
    </source>
</evidence>
<evidence type="ECO:0000313" key="5">
    <source>
        <dbReference type="EMBL" id="MFC6438875.1"/>
    </source>
</evidence>
<dbReference type="PROSITE" id="PS51257">
    <property type="entry name" value="PROKAR_LIPOPROTEIN"/>
    <property type="match status" value="1"/>
</dbReference>
<feature type="region of interest" description="Disordered" evidence="3">
    <location>
        <begin position="251"/>
        <end position="271"/>
    </location>
</feature>
<reference evidence="6" key="1">
    <citation type="journal article" date="2019" name="Int. J. Syst. Evol. Microbiol.">
        <title>The Global Catalogue of Microorganisms (GCM) 10K type strain sequencing project: providing services to taxonomists for standard genome sequencing and annotation.</title>
        <authorList>
            <consortium name="The Broad Institute Genomics Platform"/>
            <consortium name="The Broad Institute Genome Sequencing Center for Infectious Disease"/>
            <person name="Wu L."/>
            <person name="Ma J."/>
        </authorList>
    </citation>
    <scope>NUCLEOTIDE SEQUENCE [LARGE SCALE GENOMIC DNA]</scope>
    <source>
        <strain evidence="6">CGMCC 1.16031</strain>
    </source>
</reference>
<dbReference type="PANTHER" id="PTHR30035">
    <property type="entry name" value="LIPOPROTEIN VACJ-RELATED"/>
    <property type="match status" value="1"/>
</dbReference>
<dbReference type="Pfam" id="PF04333">
    <property type="entry name" value="MlaA"/>
    <property type="match status" value="1"/>
</dbReference>
<keyword evidence="6" id="KW-1185">Reference proteome</keyword>
<dbReference type="PRINTS" id="PR01805">
    <property type="entry name" value="VACJLIPOPROT"/>
</dbReference>
<feature type="compositionally biased region" description="Basic and acidic residues" evidence="3">
    <location>
        <begin position="261"/>
        <end position="271"/>
    </location>
</feature>
<evidence type="ECO:0000256" key="2">
    <source>
        <dbReference type="ARBA" id="ARBA00022729"/>
    </source>
</evidence>
<keyword evidence="2 4" id="KW-0732">Signal</keyword>
<dbReference type="EMBL" id="JBHSUS010000001">
    <property type="protein sequence ID" value="MFC6438875.1"/>
    <property type="molecule type" value="Genomic_DNA"/>
</dbReference>
<comment type="similarity">
    <text evidence="1">Belongs to the MlaA family.</text>
</comment>
<name>A0ABW1XJB6_9ALTE</name>